<reference evidence="11 12" key="1">
    <citation type="journal article" date="2015" name="Genome Announc.">
        <title>Expanding the biotechnology potential of lactobacilli through comparative genomics of 213 strains and associated genera.</title>
        <authorList>
            <person name="Sun Z."/>
            <person name="Harris H.M."/>
            <person name="McCann A."/>
            <person name="Guo C."/>
            <person name="Argimon S."/>
            <person name="Zhang W."/>
            <person name="Yang X."/>
            <person name="Jeffery I.B."/>
            <person name="Cooney J.C."/>
            <person name="Kagawa T.F."/>
            <person name="Liu W."/>
            <person name="Song Y."/>
            <person name="Salvetti E."/>
            <person name="Wrobel A."/>
            <person name="Rasinkangas P."/>
            <person name="Parkhill J."/>
            <person name="Rea M.C."/>
            <person name="O'Sullivan O."/>
            <person name="Ritari J."/>
            <person name="Douillard F.P."/>
            <person name="Paul Ross R."/>
            <person name="Yang R."/>
            <person name="Briner A.E."/>
            <person name="Felis G.E."/>
            <person name="de Vos W.M."/>
            <person name="Barrangou R."/>
            <person name="Klaenhammer T.R."/>
            <person name="Caufield P.W."/>
            <person name="Cui Y."/>
            <person name="Zhang H."/>
            <person name="O'Toole P.W."/>
        </authorList>
    </citation>
    <scope>NUCLEOTIDE SEQUENCE [LARGE SCALE GENOMIC DNA]</scope>
    <source>
        <strain evidence="11 12">DSM 23927</strain>
    </source>
</reference>
<evidence type="ECO:0000256" key="2">
    <source>
        <dbReference type="ARBA" id="ARBA00022448"/>
    </source>
</evidence>
<name>A0A0R2AY08_9LACO</name>
<dbReference type="OrthoDB" id="1651152at2"/>
<comment type="subcellular location">
    <subcellularLocation>
        <location evidence="1">Cell membrane</location>
        <topology evidence="1">Multi-pass membrane protein</topology>
    </subcellularLocation>
</comment>
<dbReference type="InterPro" id="IPR051088">
    <property type="entry name" value="PTS_Sugar-EIIC/EIIB"/>
</dbReference>
<evidence type="ECO:0000256" key="6">
    <source>
        <dbReference type="ARBA" id="ARBA00022989"/>
    </source>
</evidence>
<dbReference type="RefSeq" id="WP_057895117.1">
    <property type="nucleotide sequence ID" value="NZ_AYZQ01000005.1"/>
</dbReference>
<protein>
    <recommendedName>
        <fullName evidence="8">Permease IIC component</fullName>
    </recommendedName>
</protein>
<dbReference type="STRING" id="1423727.FC34_GL001842"/>
<dbReference type="PANTHER" id="PTHR33989">
    <property type="match status" value="1"/>
</dbReference>
<keyword evidence="2 8" id="KW-0813">Transport</keyword>
<dbReference type="GO" id="GO:0005886">
    <property type="term" value="C:plasma membrane"/>
    <property type="evidence" value="ECO:0007669"/>
    <property type="project" value="UniProtKB-SubCell"/>
</dbReference>
<dbReference type="PATRIC" id="fig|1423727.3.peg.1867"/>
<keyword evidence="4 8" id="KW-0762">Sugar transport</keyword>
<feature type="transmembrane region" description="Helical" evidence="9">
    <location>
        <begin position="28"/>
        <end position="49"/>
    </location>
</feature>
<evidence type="ECO:0000256" key="1">
    <source>
        <dbReference type="ARBA" id="ARBA00004651"/>
    </source>
</evidence>
<accession>A0A0R2AY08</accession>
<evidence type="ECO:0000259" key="10">
    <source>
        <dbReference type="PROSITE" id="PS51105"/>
    </source>
</evidence>
<keyword evidence="6 9" id="KW-1133">Transmembrane helix</keyword>
<dbReference type="EMBL" id="AYZQ01000005">
    <property type="protein sequence ID" value="KRM71362.1"/>
    <property type="molecule type" value="Genomic_DNA"/>
</dbReference>
<feature type="domain" description="PTS EIIC type-3" evidence="10">
    <location>
        <begin position="5"/>
        <end position="423"/>
    </location>
</feature>
<feature type="transmembrane region" description="Helical" evidence="9">
    <location>
        <begin position="142"/>
        <end position="161"/>
    </location>
</feature>
<comment type="caution">
    <text evidence="11">The sequence shown here is derived from an EMBL/GenBank/DDBJ whole genome shotgun (WGS) entry which is preliminary data.</text>
</comment>
<evidence type="ECO:0000313" key="11">
    <source>
        <dbReference type="EMBL" id="KRM71362.1"/>
    </source>
</evidence>
<dbReference type="GO" id="GO:0009401">
    <property type="term" value="P:phosphoenolpyruvate-dependent sugar phosphotransferase system"/>
    <property type="evidence" value="ECO:0007669"/>
    <property type="project" value="InterPro"/>
</dbReference>
<feature type="transmembrane region" description="Helical" evidence="9">
    <location>
        <begin position="294"/>
        <end position="317"/>
    </location>
</feature>
<dbReference type="AlphaFoldDB" id="A0A0R2AY08"/>
<dbReference type="InterPro" id="IPR003352">
    <property type="entry name" value="PTS_EIIC"/>
</dbReference>
<dbReference type="Proteomes" id="UP000051672">
    <property type="component" value="Unassembled WGS sequence"/>
</dbReference>
<dbReference type="PROSITE" id="PS51105">
    <property type="entry name" value="PTS_EIIC_TYPE_3"/>
    <property type="match status" value="1"/>
</dbReference>
<sequence>METYLQTKLLPGIIRQSVRIRRWRMYRVLKQTLAVIFPFILLGVIAEALNSTVFSPRGFFAEIYHLQTVIPFYTQIQHILSVLQAVTINLSAPAVAFLAAKFMAHSYHKDETLAGLTSALSFFTFNLNFSPGQHDTFLIQNLGYRGLFFAFWLGVGIGWLFRFGKISQEPALKESSISDRVTNSLHHLLLINLILIISMAISYAISLIAADGIIGVIYSFFQFPGTRLTGHVSIRLALLTTMNALIWWAGLEGPLNLAAAATQGNGTLGADNLNYALEHNNLFNVPHPYTMSTIYYPFANFGGVGMMMALIFAIFIVSRRHSMREIAGLGLAPAIVNNPVAILVGLPVILNPLLLIPFILTPLVNQGIAWFVIRLHIMPPPVYTVPTGTPGPFIAFLGTNGNWVALVVSLLCLLVSTLIYIPFVRLTMIVNDEAAQLEAQDEKALA</sequence>
<evidence type="ECO:0000313" key="12">
    <source>
        <dbReference type="Proteomes" id="UP000051672"/>
    </source>
</evidence>
<dbReference type="InterPro" id="IPR004501">
    <property type="entry name" value="PTS_EIIC_3"/>
</dbReference>
<organism evidence="11 12">
    <name type="scientific">Lacticaseibacillus brantae DSM 23927</name>
    <dbReference type="NCBI Taxonomy" id="1423727"/>
    <lineage>
        <taxon>Bacteria</taxon>
        <taxon>Bacillati</taxon>
        <taxon>Bacillota</taxon>
        <taxon>Bacilli</taxon>
        <taxon>Lactobacillales</taxon>
        <taxon>Lactobacillaceae</taxon>
        <taxon>Lacticaseibacillus</taxon>
    </lineage>
</organism>
<keyword evidence="5 9" id="KW-0812">Transmembrane</keyword>
<feature type="transmembrane region" description="Helical" evidence="9">
    <location>
        <begin position="112"/>
        <end position="130"/>
    </location>
</feature>
<dbReference type="PANTHER" id="PTHR33989:SF4">
    <property type="entry name" value="PTS SYSTEM N,N'-DIACETYLCHITOBIOSE-SPECIFIC EIIC COMPONENT"/>
    <property type="match status" value="1"/>
</dbReference>
<evidence type="ECO:0000256" key="4">
    <source>
        <dbReference type="ARBA" id="ARBA00022597"/>
    </source>
</evidence>
<keyword evidence="7 8" id="KW-0472">Membrane</keyword>
<dbReference type="GO" id="GO:0008982">
    <property type="term" value="F:protein-N(PI)-phosphohistidine-sugar phosphotransferase activity"/>
    <property type="evidence" value="ECO:0007669"/>
    <property type="project" value="UniProtKB-UniRule"/>
</dbReference>
<feature type="transmembrane region" description="Helical" evidence="9">
    <location>
        <begin position="233"/>
        <end position="250"/>
    </location>
</feature>
<proteinExistence type="predicted"/>
<dbReference type="PIRSF" id="PIRSF006351">
    <property type="entry name" value="PTS_EIIC-Cellobiose"/>
    <property type="match status" value="1"/>
</dbReference>
<dbReference type="GO" id="GO:1902815">
    <property type="term" value="P:N,N'-diacetylchitobiose import"/>
    <property type="evidence" value="ECO:0007669"/>
    <property type="project" value="TreeGrafter"/>
</dbReference>
<feature type="transmembrane region" description="Helical" evidence="9">
    <location>
        <begin position="403"/>
        <end position="423"/>
    </location>
</feature>
<keyword evidence="3 8" id="KW-1003">Cell membrane</keyword>
<dbReference type="InterPro" id="IPR004796">
    <property type="entry name" value="PTS_IIC_cello"/>
</dbReference>
<dbReference type="Pfam" id="PF02378">
    <property type="entry name" value="PTS_EIIC"/>
    <property type="match status" value="1"/>
</dbReference>
<evidence type="ECO:0000256" key="3">
    <source>
        <dbReference type="ARBA" id="ARBA00022475"/>
    </source>
</evidence>
<gene>
    <name evidence="11" type="ORF">FC34_GL001842</name>
</gene>
<comment type="function">
    <text evidence="8">The phosphoenolpyruvate-dependent sugar phosphotransferase system (PTS), a major carbohydrate active -transport system, catalyzes the phosphorylation of incoming sugar substrates concomitant with their translocation across the cell membrane.</text>
</comment>
<keyword evidence="12" id="KW-1185">Reference proteome</keyword>
<evidence type="ECO:0000256" key="7">
    <source>
        <dbReference type="ARBA" id="ARBA00023136"/>
    </source>
</evidence>
<evidence type="ECO:0000256" key="8">
    <source>
        <dbReference type="PIRNR" id="PIRNR006351"/>
    </source>
</evidence>
<evidence type="ECO:0000256" key="5">
    <source>
        <dbReference type="ARBA" id="ARBA00022692"/>
    </source>
</evidence>
<evidence type="ECO:0000256" key="9">
    <source>
        <dbReference type="SAM" id="Phobius"/>
    </source>
</evidence>